<reference evidence="2 3" key="1">
    <citation type="submission" date="2017-03" db="EMBL/GenBank/DDBJ databases">
        <authorList>
            <person name="Afonso C.L."/>
            <person name="Miller P.J."/>
            <person name="Scott M.A."/>
            <person name="Spackman E."/>
            <person name="Goraichik I."/>
            <person name="Dimitrov K.M."/>
            <person name="Suarez D.L."/>
            <person name="Swayne D.E."/>
        </authorList>
    </citation>
    <scope>NUCLEOTIDE SEQUENCE [LARGE SCALE GENOMIC DNA]</scope>
    <source>
        <strain evidence="2 3">CECT 8620</strain>
    </source>
</reference>
<keyword evidence="3" id="KW-1185">Reference proteome</keyword>
<name>A0A1Y5THR8_9RHOB</name>
<keyword evidence="2" id="KW-0808">Transferase</keyword>
<proteinExistence type="predicted"/>
<dbReference type="InterPro" id="IPR036873">
    <property type="entry name" value="Rhodanese-like_dom_sf"/>
</dbReference>
<dbReference type="InterPro" id="IPR035985">
    <property type="entry name" value="Ubiquitin-activating_enz"/>
</dbReference>
<dbReference type="Gene3D" id="3.40.50.720">
    <property type="entry name" value="NAD(P)-binding Rossmann-like Domain"/>
    <property type="match status" value="1"/>
</dbReference>
<organism evidence="2 3">
    <name type="scientific">Aquimixticola soesokkakensis</name>
    <dbReference type="NCBI Taxonomy" id="1519096"/>
    <lineage>
        <taxon>Bacteria</taxon>
        <taxon>Pseudomonadati</taxon>
        <taxon>Pseudomonadota</taxon>
        <taxon>Alphaproteobacteria</taxon>
        <taxon>Rhodobacterales</taxon>
        <taxon>Paracoccaceae</taxon>
        <taxon>Aquimixticola</taxon>
    </lineage>
</organism>
<gene>
    <name evidence="2" type="primary">moeZ_2</name>
    <name evidence="2" type="ORF">AQS8620_02949</name>
</gene>
<dbReference type="InterPro" id="IPR045886">
    <property type="entry name" value="ThiF/MoeB/HesA"/>
</dbReference>
<dbReference type="InterPro" id="IPR000594">
    <property type="entry name" value="ThiF_NAD_FAD-bd"/>
</dbReference>
<evidence type="ECO:0000313" key="3">
    <source>
        <dbReference type="Proteomes" id="UP000193862"/>
    </source>
</evidence>
<dbReference type="PANTHER" id="PTHR10953">
    <property type="entry name" value="UBIQUITIN-ACTIVATING ENZYME E1"/>
    <property type="match status" value="1"/>
</dbReference>
<dbReference type="GO" id="GO:0008146">
    <property type="term" value="F:sulfotransferase activity"/>
    <property type="evidence" value="ECO:0007669"/>
    <property type="project" value="TreeGrafter"/>
</dbReference>
<sequence>MTRYARQMRVPEVGSAGQARLSGAHAVIVGLGGLGCPALHYLAGAGVGRITVFDPDIVDVSNLHRQTLYRMSDLGKPKAQAAAAFVRAFNPEIDLRACAVPLSPDSACDVARDADVVIDAADSFAVSYILSDACRSTATPLICASVLGQTGYIGGFCAGAPSLRAVFADLPTSGATCASAGVLGPVVGMFGALQAQMALRVLLGHRPSGLGQMITADLAQMRFGGFDFQDSREPERFWPFVSPQSLRPEDLVVELRGVDEAPQPIVAQALRLDAAGVADQVVDQLATLPAHPDRRIVLCCRSGQRAWQAAGILEARGFHAIALMAAVTCG</sequence>
<evidence type="ECO:0000259" key="1">
    <source>
        <dbReference type="PROSITE" id="PS50206"/>
    </source>
</evidence>
<dbReference type="GO" id="GO:0016779">
    <property type="term" value="F:nucleotidyltransferase activity"/>
    <property type="evidence" value="ECO:0007669"/>
    <property type="project" value="UniProtKB-KW"/>
</dbReference>
<dbReference type="RefSeq" id="WP_085837748.1">
    <property type="nucleotide sequence ID" value="NZ_FWFS01000011.1"/>
</dbReference>
<protein>
    <submittedName>
        <fullName evidence="2">Putative adenylyltransferase/sulfurtransferase MoeZ</fullName>
    </submittedName>
</protein>
<feature type="domain" description="Rhodanese" evidence="1">
    <location>
        <begin position="246"/>
        <end position="327"/>
    </location>
</feature>
<dbReference type="GO" id="GO:0005829">
    <property type="term" value="C:cytosol"/>
    <property type="evidence" value="ECO:0007669"/>
    <property type="project" value="TreeGrafter"/>
</dbReference>
<keyword evidence="2" id="KW-0548">Nucleotidyltransferase</keyword>
<dbReference type="PANTHER" id="PTHR10953:SF102">
    <property type="entry name" value="ADENYLYLTRANSFERASE AND SULFURTRANSFERASE MOCS3"/>
    <property type="match status" value="1"/>
</dbReference>
<dbReference type="AlphaFoldDB" id="A0A1Y5THR8"/>
<dbReference type="CDD" id="cd00757">
    <property type="entry name" value="ThiF_MoeB_HesA_family"/>
    <property type="match status" value="1"/>
</dbReference>
<dbReference type="GO" id="GO:0008641">
    <property type="term" value="F:ubiquitin-like modifier activating enzyme activity"/>
    <property type="evidence" value="ECO:0007669"/>
    <property type="project" value="InterPro"/>
</dbReference>
<dbReference type="SUPFAM" id="SSF52821">
    <property type="entry name" value="Rhodanese/Cell cycle control phosphatase"/>
    <property type="match status" value="1"/>
</dbReference>
<evidence type="ECO:0000313" key="2">
    <source>
        <dbReference type="EMBL" id="SLN64128.1"/>
    </source>
</evidence>
<dbReference type="Pfam" id="PF00899">
    <property type="entry name" value="ThiF"/>
    <property type="match status" value="1"/>
</dbReference>
<accession>A0A1Y5THR8</accession>
<dbReference type="SUPFAM" id="SSF69572">
    <property type="entry name" value="Activating enzymes of the ubiquitin-like proteins"/>
    <property type="match status" value="1"/>
</dbReference>
<dbReference type="EMBL" id="FWFS01000011">
    <property type="protein sequence ID" value="SLN64128.1"/>
    <property type="molecule type" value="Genomic_DNA"/>
</dbReference>
<dbReference type="OrthoDB" id="9804286at2"/>
<dbReference type="GO" id="GO:0004792">
    <property type="term" value="F:thiosulfate-cyanide sulfurtransferase activity"/>
    <property type="evidence" value="ECO:0007669"/>
    <property type="project" value="TreeGrafter"/>
</dbReference>
<dbReference type="CDD" id="cd00158">
    <property type="entry name" value="RHOD"/>
    <property type="match status" value="1"/>
</dbReference>
<dbReference type="Gene3D" id="3.40.250.10">
    <property type="entry name" value="Rhodanese-like domain"/>
    <property type="match status" value="1"/>
</dbReference>
<dbReference type="PROSITE" id="PS50206">
    <property type="entry name" value="RHODANESE_3"/>
    <property type="match status" value="1"/>
</dbReference>
<dbReference type="InterPro" id="IPR001763">
    <property type="entry name" value="Rhodanese-like_dom"/>
</dbReference>
<dbReference type="Proteomes" id="UP000193862">
    <property type="component" value="Unassembled WGS sequence"/>
</dbReference>